<protein>
    <submittedName>
        <fullName evidence="2">Uncharacterized protein</fullName>
    </submittedName>
</protein>
<dbReference type="RefSeq" id="YP_009710011.1">
    <property type="nucleotide sequence ID" value="NC_045180.1"/>
</dbReference>
<accession>A0A5P9NVW7</accession>
<dbReference type="AlphaFoldDB" id="A0A5P9NVW7"/>
<sequence length="325" mass="36435">MKLTIRISYLLTIPLSYVGCFLLRFFISTSGYDCISFVLSSLPPEVTTFMSPSDKSDEITIKNVNNKIDSLLTEIKNLGVLIGGGYAIKTVMDAIPDPARKVVVGSLGLTFLFIFSSFERAYKSSTGGGGPANSLISSNSFFPYEIPSNPTAEHLDLCNWAGPLAAETILVLLFILSVELFGKSLFKRFYESQVYEKSIMRLKVLLPTWLTNYTYKTTESVSAVYLGVICFIIIWNFTYLLIVLMILRNHFKTIQISTAVTLNGWCYFLMGLLIIELFKNPITNYIFSYKGPTKSINTYYTLFLIMALMIMTGSILSTLVESMHS</sequence>
<dbReference type="EMBL" id="MN613583">
    <property type="protein sequence ID" value="QFU80116.1"/>
    <property type="molecule type" value="Genomic_DNA"/>
</dbReference>
<keyword evidence="2" id="KW-0496">Mitochondrion</keyword>
<proteinExistence type="predicted"/>
<feature type="transmembrane region" description="Helical" evidence="1">
    <location>
        <begin position="223"/>
        <end position="247"/>
    </location>
</feature>
<feature type="transmembrane region" description="Helical" evidence="1">
    <location>
        <begin position="298"/>
        <end position="320"/>
    </location>
</feature>
<feature type="transmembrane region" description="Helical" evidence="1">
    <location>
        <begin position="259"/>
        <end position="278"/>
    </location>
</feature>
<geneLocation type="mitochondrion" evidence="2"/>
<keyword evidence="1" id="KW-0472">Membrane</keyword>
<gene>
    <name evidence="2" type="primary">orf325</name>
</gene>
<feature type="transmembrane region" description="Helical" evidence="1">
    <location>
        <begin position="7"/>
        <end position="27"/>
    </location>
</feature>
<evidence type="ECO:0000256" key="1">
    <source>
        <dbReference type="SAM" id="Phobius"/>
    </source>
</evidence>
<feature type="transmembrane region" description="Helical" evidence="1">
    <location>
        <begin position="160"/>
        <end position="182"/>
    </location>
</feature>
<organism evidence="2">
    <name type="scientific">Coleochaete scutata</name>
    <dbReference type="NCBI Taxonomy" id="3125"/>
    <lineage>
        <taxon>Eukaryota</taxon>
        <taxon>Viridiplantae</taxon>
        <taxon>Streptophyta</taxon>
        <taxon>Coleochaetophyceae</taxon>
        <taxon>Coleochaetales</taxon>
        <taxon>Coleochaetaceae</taxon>
        <taxon>Coleochaete</taxon>
    </lineage>
</organism>
<keyword evidence="1" id="KW-1133">Transmembrane helix</keyword>
<keyword evidence="1" id="KW-0812">Transmembrane</keyword>
<name>A0A5P9NVW7_COLSC</name>
<evidence type="ECO:0000313" key="2">
    <source>
        <dbReference type="EMBL" id="QFU80116.1"/>
    </source>
</evidence>
<dbReference type="GeneID" id="42369817"/>
<reference evidence="2" key="1">
    <citation type="submission" date="2019-10" db="EMBL/GenBank/DDBJ databases">
        <title>Complete mitogenome of the streptophyte green alga Coleochaete scutata (Coleochaetophyceae).</title>
        <authorList>
            <person name="Turmel M."/>
            <person name="Otis C."/>
            <person name="Lemieux C."/>
        </authorList>
    </citation>
    <scope>NUCLEOTIDE SEQUENCE</scope>
</reference>